<proteinExistence type="predicted"/>
<dbReference type="Proteomes" id="UP000503440">
    <property type="component" value="Plasmid pB18-1"/>
</dbReference>
<gene>
    <name evidence="1" type="ORF">FSC09_15250</name>
</gene>
<organism evidence="1 2">
    <name type="scientific">Acinetobacter indicus</name>
    <dbReference type="NCBI Taxonomy" id="756892"/>
    <lineage>
        <taxon>Bacteria</taxon>
        <taxon>Pseudomonadati</taxon>
        <taxon>Pseudomonadota</taxon>
        <taxon>Gammaproteobacteria</taxon>
        <taxon>Moraxellales</taxon>
        <taxon>Moraxellaceae</taxon>
        <taxon>Acinetobacter</taxon>
    </lineage>
</organism>
<evidence type="ECO:0000313" key="1">
    <source>
        <dbReference type="EMBL" id="QIC71748.1"/>
    </source>
</evidence>
<accession>A0A6C0Y6G0</accession>
<dbReference type="AlphaFoldDB" id="A0A6C0Y6G0"/>
<geneLocation type="plasmid" evidence="2">
    <name>pb18-1</name>
</geneLocation>
<dbReference type="EMBL" id="CP044456">
    <property type="protein sequence ID" value="QIC71748.1"/>
    <property type="molecule type" value="Genomic_DNA"/>
</dbReference>
<keyword evidence="1" id="KW-0614">Plasmid</keyword>
<dbReference type="RefSeq" id="WP_163146407.1">
    <property type="nucleotide sequence ID" value="NZ_CP044456.1"/>
</dbReference>
<sequence>MKNKLFKMIVVVMSIIPLSGCSNDNPSKDDVLIKELSPQFILKTQLSSNRNLIESREGTLNRPLS</sequence>
<protein>
    <submittedName>
        <fullName evidence="1">Uncharacterized protein</fullName>
    </submittedName>
</protein>
<evidence type="ECO:0000313" key="2">
    <source>
        <dbReference type="Proteomes" id="UP000503440"/>
    </source>
</evidence>
<reference evidence="1 2" key="1">
    <citation type="submission" date="2019-09" db="EMBL/GenBank/DDBJ databases">
        <title>Non-baumannii Acinetobacter spp. carrying blaNDM-1 isolated in China.</title>
        <authorList>
            <person name="Cui C."/>
            <person name="Chen C."/>
            <person name="Sun J."/>
            <person name="Liu Y."/>
        </authorList>
    </citation>
    <scope>NUCLEOTIDE SEQUENCE [LARGE SCALE GENOMIC DNA]</scope>
    <source>
        <strain evidence="1 2">B18</strain>
        <plasmid evidence="2">pb18-1</plasmid>
    </source>
</reference>
<name>A0A6C0Y6G0_9GAMM</name>